<organism evidence="1 2">
    <name type="scientific">Neofusicoccum parvum</name>
    <dbReference type="NCBI Taxonomy" id="310453"/>
    <lineage>
        <taxon>Eukaryota</taxon>
        <taxon>Fungi</taxon>
        <taxon>Dikarya</taxon>
        <taxon>Ascomycota</taxon>
        <taxon>Pezizomycotina</taxon>
        <taxon>Dothideomycetes</taxon>
        <taxon>Dothideomycetes incertae sedis</taxon>
        <taxon>Botryosphaeriales</taxon>
        <taxon>Botryosphaeriaceae</taxon>
        <taxon>Neofusicoccum</taxon>
    </lineage>
</organism>
<dbReference type="Proteomes" id="UP001165186">
    <property type="component" value="Unassembled WGS sequence"/>
</dbReference>
<sequence>MAASHSPSEFSDHQKCLPRTSGPESSPLPDDGGEFHSTGSDESPPVNGRTAHVAREEEADVSAAESSDHHGTDQPPTPASASPESPSAGGSGLRRNGLPRKRAFAPRSTTGCVTCRQRKKKCDEGKPGCRNCARAAYVCEGYLPPKPPSGRKRRSASKPVPHGVPAAQIDNLPEGGATLPQLGPPQLSPPQLGPPQPGPSQPGPLQPGPPQPGPPQLGLHSNQNECFTAIEAALDPAWTYNAADAYQCYNAAVVGDNGGSFEHQANMGHNSATNISAASLFLEHALNTAFPSDKPGAPPAAATLPQGPQMPSYSIEEMLCAIILRLCREREHANAGMNFIL</sequence>
<evidence type="ECO:0000313" key="1">
    <source>
        <dbReference type="EMBL" id="GME36137.1"/>
    </source>
</evidence>
<name>A0ACB5SDI4_9PEZI</name>
<dbReference type="EMBL" id="BSXG01000285">
    <property type="protein sequence ID" value="GME36137.1"/>
    <property type="molecule type" value="Genomic_DNA"/>
</dbReference>
<reference evidence="1" key="1">
    <citation type="submission" date="2024-09" db="EMBL/GenBank/DDBJ databases">
        <title>Draft Genome Sequences of Neofusicoccum parvum.</title>
        <authorList>
            <person name="Ashida A."/>
            <person name="Camagna M."/>
            <person name="Tanaka A."/>
            <person name="Takemoto D."/>
        </authorList>
    </citation>
    <scope>NUCLEOTIDE SEQUENCE</scope>
    <source>
        <strain evidence="1">PPO83</strain>
    </source>
</reference>
<proteinExistence type="predicted"/>
<keyword evidence="2" id="KW-1185">Reference proteome</keyword>
<evidence type="ECO:0000313" key="2">
    <source>
        <dbReference type="Proteomes" id="UP001165186"/>
    </source>
</evidence>
<protein>
    <submittedName>
        <fullName evidence="1">Uncharacterized protein</fullName>
    </submittedName>
</protein>
<accession>A0ACB5SDI4</accession>
<gene>
    <name evidence="1" type="primary">g3901</name>
    <name evidence="1" type="ORF">NpPPO83_00003901</name>
</gene>
<comment type="caution">
    <text evidence="1">The sequence shown here is derived from an EMBL/GenBank/DDBJ whole genome shotgun (WGS) entry which is preliminary data.</text>
</comment>